<sequence>MSSTETDIGKLLKPIPSIESLIAQGFNEDMGDPKYTTLLPLDPGMLEVICRVNHPDVPLERLSVAEAFLERPLGFEQIVTFASSADLDPFQIKITQCDSHFDAISRMKQAICSLNYVHR</sequence>
<dbReference type="RefSeq" id="XP_062688492.1">
    <property type="nucleotide sequence ID" value="XM_062838470.1"/>
</dbReference>
<evidence type="ECO:0000313" key="2">
    <source>
        <dbReference type="Proteomes" id="UP001285908"/>
    </source>
</evidence>
<keyword evidence="2" id="KW-1185">Reference proteome</keyword>
<dbReference type="AlphaFoldDB" id="A0AAJ0HZ38"/>
<dbReference type="GeneID" id="87876092"/>
<comment type="caution">
    <text evidence="1">The sequence shown here is derived from an EMBL/GenBank/DDBJ whole genome shotgun (WGS) entry which is preliminary data.</text>
</comment>
<organism evidence="1 2">
    <name type="scientific">Neurospora hispaniola</name>
    <dbReference type="NCBI Taxonomy" id="588809"/>
    <lineage>
        <taxon>Eukaryota</taxon>
        <taxon>Fungi</taxon>
        <taxon>Dikarya</taxon>
        <taxon>Ascomycota</taxon>
        <taxon>Pezizomycotina</taxon>
        <taxon>Sordariomycetes</taxon>
        <taxon>Sordariomycetidae</taxon>
        <taxon>Sordariales</taxon>
        <taxon>Sordariaceae</taxon>
        <taxon>Neurospora</taxon>
    </lineage>
</organism>
<gene>
    <name evidence="1" type="ORF">B0T23DRAFT_400151</name>
</gene>
<evidence type="ECO:0000313" key="1">
    <source>
        <dbReference type="EMBL" id="KAK3485588.1"/>
    </source>
</evidence>
<accession>A0AAJ0HZ38</accession>
<reference evidence="1 2" key="1">
    <citation type="journal article" date="2023" name="Mol. Phylogenet. Evol.">
        <title>Genome-scale phylogeny and comparative genomics of the fungal order Sordariales.</title>
        <authorList>
            <person name="Hensen N."/>
            <person name="Bonometti L."/>
            <person name="Westerberg I."/>
            <person name="Brannstrom I.O."/>
            <person name="Guillou S."/>
            <person name="Cros-Aarteil S."/>
            <person name="Calhoun S."/>
            <person name="Haridas S."/>
            <person name="Kuo A."/>
            <person name="Mondo S."/>
            <person name="Pangilinan J."/>
            <person name="Riley R."/>
            <person name="LaButti K."/>
            <person name="Andreopoulos B."/>
            <person name="Lipzen A."/>
            <person name="Chen C."/>
            <person name="Yan M."/>
            <person name="Daum C."/>
            <person name="Ng V."/>
            <person name="Clum A."/>
            <person name="Steindorff A."/>
            <person name="Ohm R.A."/>
            <person name="Martin F."/>
            <person name="Silar P."/>
            <person name="Natvig D.O."/>
            <person name="Lalanne C."/>
            <person name="Gautier V."/>
            <person name="Ament-Velasquez S.L."/>
            <person name="Kruys A."/>
            <person name="Hutchinson M.I."/>
            <person name="Powell A.J."/>
            <person name="Barry K."/>
            <person name="Miller A.N."/>
            <person name="Grigoriev I.V."/>
            <person name="Debuchy R."/>
            <person name="Gladieux P."/>
            <person name="Hiltunen Thoren M."/>
            <person name="Johannesson H."/>
        </authorList>
    </citation>
    <scope>NUCLEOTIDE SEQUENCE [LARGE SCALE GENOMIC DNA]</scope>
    <source>
        <strain evidence="1 2">FGSC 10403</strain>
    </source>
</reference>
<proteinExistence type="predicted"/>
<name>A0AAJ0HZ38_9PEZI</name>
<dbReference type="Proteomes" id="UP001285908">
    <property type="component" value="Unassembled WGS sequence"/>
</dbReference>
<protein>
    <submittedName>
        <fullName evidence="1">Uncharacterized protein</fullName>
    </submittedName>
</protein>
<dbReference type="EMBL" id="JAULSX010000010">
    <property type="protein sequence ID" value="KAK3485588.1"/>
    <property type="molecule type" value="Genomic_DNA"/>
</dbReference>